<dbReference type="RefSeq" id="WP_282906778.1">
    <property type="nucleotide sequence ID" value="NZ_JAGRPV010000001.1"/>
</dbReference>
<dbReference type="PANTHER" id="PTHR11895:SF169">
    <property type="entry name" value="GLUTAMYL-TRNA(GLN) AMIDOTRANSFERASE"/>
    <property type="match status" value="1"/>
</dbReference>
<dbReference type="NCBIfam" id="NF006043">
    <property type="entry name" value="PRK08186.1"/>
    <property type="match status" value="1"/>
</dbReference>
<keyword evidence="5" id="KW-1185">Reference proteome</keyword>
<protein>
    <submittedName>
        <fullName evidence="4">Allophanate hydrolase</fullName>
    </submittedName>
</protein>
<dbReference type="GO" id="GO:0016787">
    <property type="term" value="F:hydrolase activity"/>
    <property type="evidence" value="ECO:0007669"/>
    <property type="project" value="UniProtKB-KW"/>
</dbReference>
<feature type="compositionally biased region" description="Basic and acidic residues" evidence="1">
    <location>
        <begin position="498"/>
        <end position="508"/>
    </location>
</feature>
<proteinExistence type="predicted"/>
<evidence type="ECO:0000313" key="5">
    <source>
        <dbReference type="Proteomes" id="UP001161691"/>
    </source>
</evidence>
<feature type="compositionally biased region" description="Pro residues" evidence="1">
    <location>
        <begin position="479"/>
        <end position="491"/>
    </location>
</feature>
<dbReference type="SUPFAM" id="SSF75304">
    <property type="entry name" value="Amidase signature (AS) enzymes"/>
    <property type="match status" value="1"/>
</dbReference>
<dbReference type="Gene3D" id="1.20.58.1700">
    <property type="match status" value="1"/>
</dbReference>
<evidence type="ECO:0000256" key="1">
    <source>
        <dbReference type="SAM" id="MobiDB-lite"/>
    </source>
</evidence>
<dbReference type="Gene3D" id="3.90.1300.10">
    <property type="entry name" value="Amidase signature (AS) domain"/>
    <property type="match status" value="1"/>
</dbReference>
<comment type="caution">
    <text evidence="4">The sequence shown here is derived from an EMBL/GenBank/DDBJ whole genome shotgun (WGS) entry which is preliminary data.</text>
</comment>
<evidence type="ECO:0000259" key="2">
    <source>
        <dbReference type="Pfam" id="PF01425"/>
    </source>
</evidence>
<dbReference type="InterPro" id="IPR036928">
    <property type="entry name" value="AS_sf"/>
</dbReference>
<feature type="domain" description="Allophanate hydrolase C-terminal" evidence="3">
    <location>
        <begin position="527"/>
        <end position="647"/>
    </location>
</feature>
<organism evidence="4 5">
    <name type="scientific">Cohnella hashimotonis</name>
    <dbReference type="NCBI Taxonomy" id="2826895"/>
    <lineage>
        <taxon>Bacteria</taxon>
        <taxon>Bacillati</taxon>
        <taxon>Bacillota</taxon>
        <taxon>Bacilli</taxon>
        <taxon>Bacillales</taxon>
        <taxon>Paenibacillaceae</taxon>
        <taxon>Cohnella</taxon>
    </lineage>
</organism>
<feature type="compositionally biased region" description="Pro residues" evidence="1">
    <location>
        <begin position="509"/>
        <end position="521"/>
    </location>
</feature>
<gene>
    <name evidence="4" type="ORF">KB449_02100</name>
</gene>
<dbReference type="Pfam" id="PF01425">
    <property type="entry name" value="Amidase"/>
    <property type="match status" value="1"/>
</dbReference>
<dbReference type="PANTHER" id="PTHR11895">
    <property type="entry name" value="TRANSAMIDASE"/>
    <property type="match status" value="1"/>
</dbReference>
<dbReference type="InterPro" id="IPR053844">
    <property type="entry name" value="AH_C"/>
</dbReference>
<dbReference type="Gene3D" id="3.10.490.10">
    <property type="entry name" value="Gamma-glutamyl cyclotransferase-like"/>
    <property type="match status" value="1"/>
</dbReference>
<dbReference type="InterPro" id="IPR000120">
    <property type="entry name" value="Amidase"/>
</dbReference>
<feature type="region of interest" description="Disordered" evidence="1">
    <location>
        <begin position="456"/>
        <end position="523"/>
    </location>
</feature>
<dbReference type="InterPro" id="IPR023631">
    <property type="entry name" value="Amidase_dom"/>
</dbReference>
<keyword evidence="4" id="KW-0378">Hydrolase</keyword>
<evidence type="ECO:0000313" key="4">
    <source>
        <dbReference type="EMBL" id="MDI4643728.1"/>
    </source>
</evidence>
<reference evidence="4" key="1">
    <citation type="submission" date="2023-04" db="EMBL/GenBank/DDBJ databases">
        <title>Comparative genomic analysis of Cohnella hashimotonis sp. nov., isolated from the International Space Station.</title>
        <authorList>
            <person name="Venkateswaran K."/>
            <person name="Simpson A."/>
        </authorList>
    </citation>
    <scope>NUCLEOTIDE SEQUENCE</scope>
    <source>
        <strain evidence="4">F6_2S_P_1</strain>
    </source>
</reference>
<name>A0ABT6TA69_9BACL</name>
<dbReference type="Pfam" id="PF21986">
    <property type="entry name" value="AH_C"/>
    <property type="match status" value="1"/>
</dbReference>
<feature type="domain" description="Amidase" evidence="2">
    <location>
        <begin position="62"/>
        <end position="444"/>
    </location>
</feature>
<accession>A0ABT6TA69</accession>
<evidence type="ECO:0000259" key="3">
    <source>
        <dbReference type="Pfam" id="PF21986"/>
    </source>
</evidence>
<dbReference type="EMBL" id="JAGRPV010000001">
    <property type="protein sequence ID" value="MDI4643728.1"/>
    <property type="molecule type" value="Genomic_DNA"/>
</dbReference>
<dbReference type="Proteomes" id="UP001161691">
    <property type="component" value="Unassembled WGS sequence"/>
</dbReference>
<sequence>MSETAFEFEEQLTVEWLKKQYASGRLTPRDVAAEIVRRAEADRDMNIWISPPTLAAIEPYLARLDELDPKQAPLWGIPFAVKDNIDVANVPTTAGCPDYAYVPSAHATVVRRLIESGAIPVGKTNLDQFATGLVGMRSPYGEARNALRPELISGGSSSGSAVAVARGQAAFALGTDTAGSGRVPAALNGLVGWKPSVGAWPVAGMVPACESLDCITVFAHRLDEADLVDRTARGLAPEDPWSKDIPRRTGSARSLPAKVYLPSEQPAFYGPFAEGYRLAWERAKAQLERLGIAVEYVNMALFEEAAALLYEGPWVAERWAALGEFVETHPGSAFPVTERILRTGADPAHHAAGLFKAQHRLQGLKRQAQQLLEGGALVMPTAGGTWTREEARQDPIASNRAMGLYTNHCNLLDLCAIAVPAGLAGEKLPFGITLFALSGQEDLLVGLAERYGLAQGQAKPEFKPEMETETETPTEPKAEPNPVPNPEPKPTPQAESNPEPKAEPKPTPKAEPNPVPNPEPNSEPATLVAVCGLHMRGFPLEAQMNAHGATFIREAHTAAKYKLVRLHTQPAKPGLLKQTVGGVAIALELWAMPLARFGSFATAIPAPLGIGKVELADGTEVPGFICEGWAEREAEDITAFGGWRAAMATPATVE</sequence>